<keyword evidence="1" id="KW-0472">Membrane</keyword>
<gene>
    <name evidence="2" type="ORF">FHG66_19055</name>
</gene>
<dbReference type="RefSeq" id="WP_139078639.1">
    <property type="nucleotide sequence ID" value="NZ_VDFU01000037.1"/>
</dbReference>
<keyword evidence="3" id="KW-1185">Reference proteome</keyword>
<keyword evidence="1" id="KW-1133">Transmembrane helix</keyword>
<protein>
    <submittedName>
        <fullName evidence="2">Uncharacterized protein</fullName>
    </submittedName>
</protein>
<feature type="transmembrane region" description="Helical" evidence="1">
    <location>
        <begin position="16"/>
        <end position="38"/>
    </location>
</feature>
<dbReference type="AlphaFoldDB" id="A0A5C4MP95"/>
<proteinExistence type="predicted"/>
<reference evidence="2 3" key="1">
    <citation type="submission" date="2019-06" db="EMBL/GenBank/DDBJ databases">
        <title>YIM 131921 draft genome.</title>
        <authorList>
            <person name="Jiang L."/>
        </authorList>
    </citation>
    <scope>NUCLEOTIDE SEQUENCE [LARGE SCALE GENOMIC DNA]</scope>
    <source>
        <strain evidence="2 3">YIM 131921</strain>
    </source>
</reference>
<evidence type="ECO:0000256" key="1">
    <source>
        <dbReference type="SAM" id="Phobius"/>
    </source>
</evidence>
<feature type="transmembrane region" description="Helical" evidence="1">
    <location>
        <begin position="44"/>
        <end position="67"/>
    </location>
</feature>
<organism evidence="2 3">
    <name type="scientific">Rubellimicrobium rubrum</name>
    <dbReference type="NCBI Taxonomy" id="2585369"/>
    <lineage>
        <taxon>Bacteria</taxon>
        <taxon>Pseudomonadati</taxon>
        <taxon>Pseudomonadota</taxon>
        <taxon>Alphaproteobacteria</taxon>
        <taxon>Rhodobacterales</taxon>
        <taxon>Roseobacteraceae</taxon>
        <taxon>Rubellimicrobium</taxon>
    </lineage>
</organism>
<sequence>MTESQDSSDQKPMEEAIIIVHILTAIAAGIALSLTALLAGSSAWLTIAAYIIGANGGLILSVCFSLIQRTVSRNVATAVRLEA</sequence>
<comment type="caution">
    <text evidence="2">The sequence shown here is derived from an EMBL/GenBank/DDBJ whole genome shotgun (WGS) entry which is preliminary data.</text>
</comment>
<dbReference type="Proteomes" id="UP000305887">
    <property type="component" value="Unassembled WGS sequence"/>
</dbReference>
<accession>A0A5C4MP95</accession>
<evidence type="ECO:0000313" key="2">
    <source>
        <dbReference type="EMBL" id="TNC46437.1"/>
    </source>
</evidence>
<keyword evidence="1" id="KW-0812">Transmembrane</keyword>
<dbReference type="EMBL" id="VDFU01000037">
    <property type="protein sequence ID" value="TNC46437.1"/>
    <property type="molecule type" value="Genomic_DNA"/>
</dbReference>
<evidence type="ECO:0000313" key="3">
    <source>
        <dbReference type="Proteomes" id="UP000305887"/>
    </source>
</evidence>
<name>A0A5C4MP95_9RHOB</name>